<dbReference type="InterPro" id="IPR035965">
    <property type="entry name" value="PAS-like_dom_sf"/>
</dbReference>
<evidence type="ECO:0000313" key="26">
    <source>
        <dbReference type="Proteomes" id="UP000502706"/>
    </source>
</evidence>
<keyword evidence="18" id="KW-0175">Coiled coil</keyword>
<evidence type="ECO:0000256" key="6">
    <source>
        <dbReference type="ARBA" id="ARBA00022553"/>
    </source>
</evidence>
<reference evidence="25 26" key="1">
    <citation type="submission" date="2019-10" db="EMBL/GenBank/DDBJ databases">
        <title>Rubrobacter sp nov SCSIO 52915 isolated from a deep-sea sediment in the South China Sea.</title>
        <authorList>
            <person name="Chen R.W."/>
        </authorList>
    </citation>
    <scope>NUCLEOTIDE SEQUENCE [LARGE SCALE GENOMIC DNA]</scope>
    <source>
        <strain evidence="25 26">SCSIO 52915</strain>
    </source>
</reference>
<dbReference type="PROSITE" id="PS50112">
    <property type="entry name" value="PAS"/>
    <property type="match status" value="6"/>
</dbReference>
<dbReference type="EC" id="2.7.13.3" evidence="4"/>
<dbReference type="SMART" id="SM00448">
    <property type="entry name" value="REC"/>
    <property type="match status" value="2"/>
</dbReference>
<evidence type="ECO:0000256" key="18">
    <source>
        <dbReference type="SAM" id="Coils"/>
    </source>
</evidence>
<dbReference type="PROSITE" id="PS50109">
    <property type="entry name" value="HIS_KIN"/>
    <property type="match status" value="1"/>
</dbReference>
<evidence type="ECO:0000256" key="4">
    <source>
        <dbReference type="ARBA" id="ARBA00012438"/>
    </source>
</evidence>
<dbReference type="Pfam" id="PF00989">
    <property type="entry name" value="PAS"/>
    <property type="match status" value="2"/>
</dbReference>
<dbReference type="PANTHER" id="PTHR45339:SF1">
    <property type="entry name" value="HYBRID SIGNAL TRANSDUCTION HISTIDINE KINASE J"/>
    <property type="match status" value="1"/>
</dbReference>
<comment type="subcellular location">
    <subcellularLocation>
        <location evidence="2">Cell membrane</location>
        <topology evidence="2">Multi-pass membrane protein</topology>
    </subcellularLocation>
</comment>
<dbReference type="InterPro" id="IPR008207">
    <property type="entry name" value="Sig_transdc_His_kin_Hpt_dom"/>
</dbReference>
<dbReference type="InterPro" id="IPR036641">
    <property type="entry name" value="HPT_dom_sf"/>
</dbReference>
<dbReference type="Pfam" id="PF00072">
    <property type="entry name" value="Response_reg"/>
    <property type="match status" value="2"/>
</dbReference>
<feature type="domain" description="HPt" evidence="24">
    <location>
        <begin position="1382"/>
        <end position="1475"/>
    </location>
</feature>
<keyword evidence="8" id="KW-0812">Transmembrane</keyword>
<dbReference type="PROSITE" id="PS50894">
    <property type="entry name" value="HPT"/>
    <property type="match status" value="1"/>
</dbReference>
<keyword evidence="14" id="KW-0472">Membrane</keyword>
<keyword evidence="9" id="KW-0547">Nucleotide-binding</keyword>
<dbReference type="Gene3D" id="1.20.120.160">
    <property type="entry name" value="HPT domain"/>
    <property type="match status" value="1"/>
</dbReference>
<evidence type="ECO:0000256" key="10">
    <source>
        <dbReference type="ARBA" id="ARBA00022777"/>
    </source>
</evidence>
<feature type="coiled-coil region" evidence="18">
    <location>
        <begin position="624"/>
        <end position="669"/>
    </location>
</feature>
<keyword evidence="26" id="KW-1185">Reference proteome</keyword>
<dbReference type="SMART" id="SM00387">
    <property type="entry name" value="HATPase_c"/>
    <property type="match status" value="1"/>
</dbReference>
<feature type="domain" description="Response regulatory" evidence="21">
    <location>
        <begin position="1071"/>
        <end position="1192"/>
    </location>
</feature>
<evidence type="ECO:0000259" key="22">
    <source>
        <dbReference type="PROSITE" id="PS50112"/>
    </source>
</evidence>
<evidence type="ECO:0000256" key="7">
    <source>
        <dbReference type="ARBA" id="ARBA00022679"/>
    </source>
</evidence>
<feature type="compositionally biased region" description="Acidic residues" evidence="19">
    <location>
        <begin position="1342"/>
        <end position="1351"/>
    </location>
</feature>
<dbReference type="CDD" id="cd17546">
    <property type="entry name" value="REC_hyHK_CKI1_RcsC-like"/>
    <property type="match status" value="1"/>
</dbReference>
<dbReference type="Gene3D" id="1.10.287.130">
    <property type="match status" value="1"/>
</dbReference>
<dbReference type="InterPro" id="IPR003661">
    <property type="entry name" value="HisK_dim/P_dom"/>
</dbReference>
<dbReference type="Gene3D" id="2.10.70.100">
    <property type="match status" value="1"/>
</dbReference>
<dbReference type="GO" id="GO:0000155">
    <property type="term" value="F:phosphorelay sensor kinase activity"/>
    <property type="evidence" value="ECO:0007669"/>
    <property type="project" value="InterPro"/>
</dbReference>
<organism evidence="25 26">
    <name type="scientific">Rubrobacter marinus</name>
    <dbReference type="NCBI Taxonomy" id="2653852"/>
    <lineage>
        <taxon>Bacteria</taxon>
        <taxon>Bacillati</taxon>
        <taxon>Actinomycetota</taxon>
        <taxon>Rubrobacteria</taxon>
        <taxon>Rubrobacterales</taxon>
        <taxon>Rubrobacteraceae</taxon>
        <taxon>Rubrobacter</taxon>
    </lineage>
</organism>
<dbReference type="KEGG" id="rmar:GBA65_18290"/>
<proteinExistence type="inferred from homology"/>
<dbReference type="InterPro" id="IPR036097">
    <property type="entry name" value="HisK_dim/P_sf"/>
</dbReference>
<dbReference type="InterPro" id="IPR005467">
    <property type="entry name" value="His_kinase_dom"/>
</dbReference>
<dbReference type="SMART" id="SM00091">
    <property type="entry name" value="PAS"/>
    <property type="match status" value="6"/>
</dbReference>
<evidence type="ECO:0000256" key="13">
    <source>
        <dbReference type="ARBA" id="ARBA00023012"/>
    </source>
</evidence>
<dbReference type="PANTHER" id="PTHR45339">
    <property type="entry name" value="HYBRID SIGNAL TRANSDUCTION HISTIDINE KINASE J"/>
    <property type="match status" value="1"/>
</dbReference>
<dbReference type="InterPro" id="IPR001789">
    <property type="entry name" value="Sig_transdc_resp-reg_receiver"/>
</dbReference>
<dbReference type="GO" id="GO:0005524">
    <property type="term" value="F:ATP binding"/>
    <property type="evidence" value="ECO:0007669"/>
    <property type="project" value="UniProtKB-KW"/>
</dbReference>
<keyword evidence="13" id="KW-0902">Two-component regulatory system</keyword>
<evidence type="ECO:0000313" key="25">
    <source>
        <dbReference type="EMBL" id="QIN80145.1"/>
    </source>
</evidence>
<feature type="domain" description="PAC" evidence="23">
    <location>
        <begin position="80"/>
        <end position="132"/>
    </location>
</feature>
<dbReference type="InterPro" id="IPR003594">
    <property type="entry name" value="HATPase_dom"/>
</dbReference>
<dbReference type="Pfam" id="PF02518">
    <property type="entry name" value="HATPase_c"/>
    <property type="match status" value="1"/>
</dbReference>
<dbReference type="PROSITE" id="PS50113">
    <property type="entry name" value="PAC"/>
    <property type="match status" value="4"/>
</dbReference>
<dbReference type="InterPro" id="IPR013655">
    <property type="entry name" value="PAS_fold_3"/>
</dbReference>
<dbReference type="Pfam" id="PF01627">
    <property type="entry name" value="Hpt"/>
    <property type="match status" value="1"/>
</dbReference>
<dbReference type="InterPro" id="IPR011006">
    <property type="entry name" value="CheY-like_superfamily"/>
</dbReference>
<evidence type="ECO:0000259" key="20">
    <source>
        <dbReference type="PROSITE" id="PS50109"/>
    </source>
</evidence>
<dbReference type="SUPFAM" id="SSF55874">
    <property type="entry name" value="ATPase domain of HSP90 chaperone/DNA topoisomerase II/histidine kinase"/>
    <property type="match status" value="1"/>
</dbReference>
<dbReference type="PROSITE" id="PS50110">
    <property type="entry name" value="RESPONSE_REGULATORY"/>
    <property type="match status" value="2"/>
</dbReference>
<feature type="domain" description="PAC" evidence="23">
    <location>
        <begin position="212"/>
        <end position="263"/>
    </location>
</feature>
<dbReference type="Proteomes" id="UP000502706">
    <property type="component" value="Chromosome"/>
</dbReference>
<evidence type="ECO:0000256" key="19">
    <source>
        <dbReference type="SAM" id="MobiDB-lite"/>
    </source>
</evidence>
<dbReference type="CDD" id="cd00088">
    <property type="entry name" value="HPT"/>
    <property type="match status" value="1"/>
</dbReference>
<dbReference type="Gene3D" id="3.30.565.10">
    <property type="entry name" value="Histidine kinase-like ATPase, C-terminal domain"/>
    <property type="match status" value="1"/>
</dbReference>
<dbReference type="CDD" id="cd00082">
    <property type="entry name" value="HisKA"/>
    <property type="match status" value="1"/>
</dbReference>
<dbReference type="Pfam" id="PF13426">
    <property type="entry name" value="PAS_9"/>
    <property type="match status" value="3"/>
</dbReference>
<evidence type="ECO:0000256" key="14">
    <source>
        <dbReference type="ARBA" id="ARBA00023136"/>
    </source>
</evidence>
<evidence type="ECO:0000256" key="3">
    <source>
        <dbReference type="ARBA" id="ARBA00006402"/>
    </source>
</evidence>
<evidence type="ECO:0000256" key="12">
    <source>
        <dbReference type="ARBA" id="ARBA00022989"/>
    </source>
</evidence>
<dbReference type="SMART" id="SM00073">
    <property type="entry name" value="HPT"/>
    <property type="match status" value="1"/>
</dbReference>
<dbReference type="SUPFAM" id="SSF47384">
    <property type="entry name" value="Homodimeric domain of signal transducing histidine kinase"/>
    <property type="match status" value="1"/>
</dbReference>
<feature type="modified residue" description="4-aspartylphosphate" evidence="17">
    <location>
        <position position="1270"/>
    </location>
</feature>
<keyword evidence="6 17" id="KW-0597">Phosphoprotein</keyword>
<dbReference type="SUPFAM" id="SSF47226">
    <property type="entry name" value="Histidine-containing phosphotransfer domain, HPT domain"/>
    <property type="match status" value="1"/>
</dbReference>
<evidence type="ECO:0000256" key="11">
    <source>
        <dbReference type="ARBA" id="ARBA00022840"/>
    </source>
</evidence>
<dbReference type="InterPro" id="IPR000014">
    <property type="entry name" value="PAS"/>
</dbReference>
<feature type="domain" description="PAC" evidence="23">
    <location>
        <begin position="742"/>
        <end position="795"/>
    </location>
</feature>
<dbReference type="GO" id="GO:0006355">
    <property type="term" value="P:regulation of DNA-templated transcription"/>
    <property type="evidence" value="ECO:0007669"/>
    <property type="project" value="InterPro"/>
</dbReference>
<dbReference type="Gene3D" id="3.30.450.20">
    <property type="entry name" value="PAS domain"/>
    <property type="match status" value="6"/>
</dbReference>
<evidence type="ECO:0000259" key="23">
    <source>
        <dbReference type="PROSITE" id="PS50113"/>
    </source>
</evidence>
<dbReference type="InterPro" id="IPR000700">
    <property type="entry name" value="PAS-assoc_C"/>
</dbReference>
<dbReference type="PRINTS" id="PR00344">
    <property type="entry name" value="BCTRLSENSOR"/>
</dbReference>
<evidence type="ECO:0000256" key="16">
    <source>
        <dbReference type="PROSITE-ProRule" id="PRU00110"/>
    </source>
</evidence>
<comment type="caution">
    <text evidence="17">Lacks conserved residue(s) required for the propagation of feature annotation.</text>
</comment>
<feature type="region of interest" description="Disordered" evidence="19">
    <location>
        <begin position="1340"/>
        <end position="1361"/>
    </location>
</feature>
<dbReference type="InterPro" id="IPR013767">
    <property type="entry name" value="PAS_fold"/>
</dbReference>
<dbReference type="FunFam" id="3.30.565.10:FF:000010">
    <property type="entry name" value="Sensor histidine kinase RcsC"/>
    <property type="match status" value="1"/>
</dbReference>
<evidence type="ECO:0000256" key="2">
    <source>
        <dbReference type="ARBA" id="ARBA00004651"/>
    </source>
</evidence>
<evidence type="ECO:0000256" key="8">
    <source>
        <dbReference type="ARBA" id="ARBA00022692"/>
    </source>
</evidence>
<dbReference type="RefSeq" id="WP_166397821.1">
    <property type="nucleotide sequence ID" value="NZ_CP045121.1"/>
</dbReference>
<gene>
    <name evidence="25" type="ORF">GBA65_18290</name>
</gene>
<evidence type="ECO:0000256" key="15">
    <source>
        <dbReference type="ARBA" id="ARBA00074306"/>
    </source>
</evidence>
<dbReference type="SUPFAM" id="SSF52172">
    <property type="entry name" value="CheY-like"/>
    <property type="match status" value="2"/>
</dbReference>
<dbReference type="SMART" id="SM00086">
    <property type="entry name" value="PAC"/>
    <property type="match status" value="6"/>
</dbReference>
<dbReference type="Gene3D" id="3.40.50.2300">
    <property type="match status" value="2"/>
</dbReference>
<dbReference type="NCBIfam" id="TIGR00229">
    <property type="entry name" value="sensory_box"/>
    <property type="match status" value="6"/>
</dbReference>
<evidence type="ECO:0000256" key="9">
    <source>
        <dbReference type="ARBA" id="ARBA00022741"/>
    </source>
</evidence>
<feature type="domain" description="PAS" evidence="22">
    <location>
        <begin position="515"/>
        <end position="584"/>
    </location>
</feature>
<feature type="modified residue" description="Phosphohistidine" evidence="16">
    <location>
        <position position="1421"/>
    </location>
</feature>
<dbReference type="InterPro" id="IPR001610">
    <property type="entry name" value="PAC"/>
</dbReference>
<dbReference type="CDD" id="cd16922">
    <property type="entry name" value="HATPase_EvgS-ArcB-TorS-like"/>
    <property type="match status" value="1"/>
</dbReference>
<keyword evidence="10" id="KW-0418">Kinase</keyword>
<comment type="catalytic activity">
    <reaction evidence="1">
        <text>ATP + protein L-histidine = ADP + protein N-phospho-L-histidine.</text>
        <dbReference type="EC" id="2.7.13.3"/>
    </reaction>
</comment>
<sequence>MTLLSNNEGYGSVLAQLRDGYFEVDLAGNLTSYNPALCEMLGRTAEELEGTNYRAHCDPEDAQKVRAAFNEVYRTGTPDPGFGSRAVRKDGTKRTVETSVSLARDESGEAVGFRGIMRDVTDRERAYEDLARQVLRNESILNSAGEGIYGLDQAGRVTFVNPAASRMLGYEAEELIGRPVHELTHHTRPDGTPYPKEECPIYGAFKDGAVRRVSDEVFWRKDGTSFPVEYASTPISEGGEVTGAVVTFSDITERKEVEEKLRESEQRFYSLTDAALEGITIIERGNILDVNRACADMFGYEPSEIVGRFALDFVAPESRDLVHRNISSGFEQPYEAVGLRKDGSRFVQEIHGRSSTYRGRSVRVVAMRDVTEQKRAQAELTREREFLAAVLENLKEGIVACDAGGNLTLFNRATREFHGVGEKEIPPDQWARHYDLYQTDARTPMDKEDIPLFRAYRGENVRDAEMVIVPKDGLVRTLVANGQAFYDGEGNKLGAVVAMHDVTEQKRIEEELRESERQFRVLTDATLEAIAITERGKILEVNRAYTALFGYEPLEVVGKSALETAAPESRDLIRDHIAAGFEGWYEAVGLRKDGTRFDMEIRGTASRYRGRPVRVSAIRDVTERKRAEAKIRELNEGLERRVEERTAQLQAVVAELRENEERLRLSEDRLRLAVGSTGLGTWDFDPVAGELRWDDRCKAVFGLSPKAGVDYETFLSGLHPEDRERTDRIVQATLDPESGGHFDTEYRTVGLEDGVERWVAAQGQAFFDEAGQAVRFIGTVLDITERKRAEEEVRQLNRTLERRVEERTVQLEAAVRDADDANRAKSEFLASMSHEVRTPMNGVIGMAELLLGTDLDPEQREYADTVRSSGEALLTIINDILDFSKIEAGKMRLEVIDFDLVAAVEETVGLLSGRAREKGVDLSSSVEPGLLAALKGDPGRIRQILTNLVGNAIKFTEEGGVILRVRLVGEDAERALVRFEVSDTGIGMTEEQRGGLFRAFSQADASTTRRFGGTGLGLAISKQLVELMGGEIGVESEPGVGSTFWIVLPFGKQAKAAPAVPPPREDLRGLRALIVEDDAEDRRILQGQLSSWGIYGATAEGGPPALAELRSAAESGKPYEVVLLGAPTSGTDALRIAREIKGDPGISSTRLLLLVSDGRRGDGLRAAEAGAEAYLTKPVRQSELYDALATVVGNPPPEGLEEARLVTRHSVREGRTGAGERLLLVEDNAVNQRVATRMLEKLGYRVDLAADGLEALEALSKRGYAAVLMDVQMPNMDGYEATGEIRRREGGPGRRTPIIAMTANAMRGDREKVLEAGMDDYVSKPVRSEDLGAVLLRWVSPDPEDPEDAADDAAVAPSLDGPEGVLDRAVIESLRELQREGEPDIVSELATMFSEDASLRLAELQEAVDEGDAAKVERVAHALKGASGNMGAKLVAALCHELQDVGSSGDLAGVPGLLGRLEKELARAIAALLEISGGEEEALRSPR</sequence>
<feature type="domain" description="PAS" evidence="22">
    <location>
        <begin position="283"/>
        <end position="333"/>
    </location>
</feature>
<feature type="domain" description="Response regulatory" evidence="21">
    <location>
        <begin position="1221"/>
        <end position="1339"/>
    </location>
</feature>
<feature type="domain" description="PAC" evidence="23">
    <location>
        <begin position="462"/>
        <end position="514"/>
    </location>
</feature>
<dbReference type="SMART" id="SM00388">
    <property type="entry name" value="HisKA"/>
    <property type="match status" value="1"/>
</dbReference>
<keyword evidence="11" id="KW-0067">ATP-binding</keyword>
<evidence type="ECO:0000259" key="24">
    <source>
        <dbReference type="PROSITE" id="PS50894"/>
    </source>
</evidence>
<dbReference type="InterPro" id="IPR004358">
    <property type="entry name" value="Sig_transdc_His_kin-like_C"/>
</dbReference>
<feature type="domain" description="PAS" evidence="22">
    <location>
        <begin position="140"/>
        <end position="185"/>
    </location>
</feature>
<dbReference type="FunFam" id="1.10.287.130:FF:000003">
    <property type="entry name" value="Histidine kinase"/>
    <property type="match status" value="1"/>
</dbReference>
<dbReference type="InterPro" id="IPR036890">
    <property type="entry name" value="HATPase_C_sf"/>
</dbReference>
<dbReference type="GO" id="GO:0005886">
    <property type="term" value="C:plasma membrane"/>
    <property type="evidence" value="ECO:0007669"/>
    <property type="project" value="UniProtKB-SubCell"/>
</dbReference>
<dbReference type="Pfam" id="PF00512">
    <property type="entry name" value="HisKA"/>
    <property type="match status" value="1"/>
</dbReference>
<evidence type="ECO:0000256" key="17">
    <source>
        <dbReference type="PROSITE-ProRule" id="PRU00169"/>
    </source>
</evidence>
<keyword evidence="5" id="KW-1003">Cell membrane</keyword>
<keyword evidence="7" id="KW-0808">Transferase</keyword>
<dbReference type="CDD" id="cd00130">
    <property type="entry name" value="PAS"/>
    <property type="match status" value="6"/>
</dbReference>
<name>A0A6G8Q122_9ACTN</name>
<comment type="similarity">
    <text evidence="3">In the N-terminal section; belongs to the phytochrome family.</text>
</comment>
<dbReference type="EMBL" id="CP045121">
    <property type="protein sequence ID" value="QIN80145.1"/>
    <property type="molecule type" value="Genomic_DNA"/>
</dbReference>
<dbReference type="Pfam" id="PF08447">
    <property type="entry name" value="PAS_3"/>
    <property type="match status" value="1"/>
</dbReference>
<protein>
    <recommendedName>
        <fullName evidence="15">Circadian input-output histidine kinase CikA</fullName>
        <ecNumber evidence="4">2.7.13.3</ecNumber>
    </recommendedName>
</protein>
<feature type="domain" description="Histidine kinase" evidence="20">
    <location>
        <begin position="831"/>
        <end position="1052"/>
    </location>
</feature>
<evidence type="ECO:0000256" key="1">
    <source>
        <dbReference type="ARBA" id="ARBA00000085"/>
    </source>
</evidence>
<accession>A0A6G8Q122</accession>
<feature type="domain" description="PAS" evidence="22">
    <location>
        <begin position="383"/>
        <end position="459"/>
    </location>
</feature>
<dbReference type="SUPFAM" id="SSF55785">
    <property type="entry name" value="PYP-like sensor domain (PAS domain)"/>
    <property type="match status" value="6"/>
</dbReference>
<evidence type="ECO:0000256" key="5">
    <source>
        <dbReference type="ARBA" id="ARBA00022475"/>
    </source>
</evidence>
<feature type="domain" description="PAS" evidence="22">
    <location>
        <begin position="666"/>
        <end position="737"/>
    </location>
</feature>
<evidence type="ECO:0000259" key="21">
    <source>
        <dbReference type="PROSITE" id="PS50110"/>
    </source>
</evidence>
<feature type="domain" description="PAS" evidence="22">
    <location>
        <begin position="6"/>
        <end position="76"/>
    </location>
</feature>
<keyword evidence="12" id="KW-1133">Transmembrane helix</keyword>